<gene>
    <name evidence="4" type="ORF">JMJ35_003410</name>
</gene>
<dbReference type="EMBL" id="JAFEKC020000006">
    <property type="protein sequence ID" value="KAK0513688.1"/>
    <property type="molecule type" value="Genomic_DNA"/>
</dbReference>
<feature type="compositionally biased region" description="Acidic residues" evidence="3">
    <location>
        <begin position="122"/>
        <end position="134"/>
    </location>
</feature>
<comment type="caution">
    <text evidence="4">The sequence shown here is derived from an EMBL/GenBank/DDBJ whole genome shotgun (WGS) entry which is preliminary data.</text>
</comment>
<dbReference type="PANTHER" id="PTHR13073">
    <property type="entry name" value="BLOC-1 COMPLEX SUBUNIT 1"/>
    <property type="match status" value="1"/>
</dbReference>
<proteinExistence type="inferred from homology"/>
<feature type="region of interest" description="Disordered" evidence="3">
    <location>
        <begin position="116"/>
        <end position="165"/>
    </location>
</feature>
<dbReference type="GO" id="GO:0016197">
    <property type="term" value="P:endosomal transport"/>
    <property type="evidence" value="ECO:0007669"/>
    <property type="project" value="TreeGrafter"/>
</dbReference>
<feature type="region of interest" description="Disordered" evidence="3">
    <location>
        <begin position="1"/>
        <end position="27"/>
    </location>
</feature>
<feature type="compositionally biased region" description="Basic and acidic residues" evidence="3">
    <location>
        <begin position="61"/>
        <end position="79"/>
    </location>
</feature>
<name>A0AA39V2P2_9LECA</name>
<evidence type="ECO:0000256" key="3">
    <source>
        <dbReference type="SAM" id="MobiDB-lite"/>
    </source>
</evidence>
<dbReference type="AlphaFoldDB" id="A0AA39V2P2"/>
<sequence>MSSSATAPPSPSQSDPPPPDPRRTAEAKAAFTAHLTAIGNSHISALESRVSDIHSNSKAISKQEDDLTRSTKKLAEETKKHQKMANDAAGKLKELGDIQNWAEVLERDLLVLEETMRRGEGEESGWETEEEVCEENGAGSPAPSVNEDDKAKAKKTITEGVNSHE</sequence>
<dbReference type="Pfam" id="PF06320">
    <property type="entry name" value="GCN5L1"/>
    <property type="match status" value="1"/>
</dbReference>
<evidence type="ECO:0000256" key="2">
    <source>
        <dbReference type="ARBA" id="ARBA00019577"/>
    </source>
</evidence>
<reference evidence="4" key="1">
    <citation type="submission" date="2023-03" db="EMBL/GenBank/DDBJ databases">
        <title>Complete genome of Cladonia borealis.</title>
        <authorList>
            <person name="Park H."/>
        </authorList>
    </citation>
    <scope>NUCLEOTIDE SEQUENCE</scope>
    <source>
        <strain evidence="4">ANT050790</strain>
    </source>
</reference>
<keyword evidence="5" id="KW-1185">Reference proteome</keyword>
<dbReference type="GO" id="GO:0031083">
    <property type="term" value="C:BLOC-1 complex"/>
    <property type="evidence" value="ECO:0007669"/>
    <property type="project" value="InterPro"/>
</dbReference>
<evidence type="ECO:0000256" key="1">
    <source>
        <dbReference type="ARBA" id="ARBA00007133"/>
    </source>
</evidence>
<accession>A0AA39V2P2</accession>
<evidence type="ECO:0000313" key="4">
    <source>
        <dbReference type="EMBL" id="KAK0513688.1"/>
    </source>
</evidence>
<dbReference type="Proteomes" id="UP001166286">
    <property type="component" value="Unassembled WGS sequence"/>
</dbReference>
<organism evidence="4 5">
    <name type="scientific">Cladonia borealis</name>
    <dbReference type="NCBI Taxonomy" id="184061"/>
    <lineage>
        <taxon>Eukaryota</taxon>
        <taxon>Fungi</taxon>
        <taxon>Dikarya</taxon>
        <taxon>Ascomycota</taxon>
        <taxon>Pezizomycotina</taxon>
        <taxon>Lecanoromycetes</taxon>
        <taxon>OSLEUM clade</taxon>
        <taxon>Lecanoromycetidae</taxon>
        <taxon>Lecanorales</taxon>
        <taxon>Lecanorineae</taxon>
        <taxon>Cladoniaceae</taxon>
        <taxon>Cladonia</taxon>
    </lineage>
</organism>
<evidence type="ECO:0000313" key="5">
    <source>
        <dbReference type="Proteomes" id="UP001166286"/>
    </source>
</evidence>
<dbReference type="InterPro" id="IPR009395">
    <property type="entry name" value="BLOC1S1"/>
</dbReference>
<feature type="compositionally biased region" description="Pro residues" evidence="3">
    <location>
        <begin position="8"/>
        <end position="19"/>
    </location>
</feature>
<comment type="similarity">
    <text evidence="1">Belongs to the BLOC1S1 family.</text>
</comment>
<dbReference type="PANTHER" id="PTHR13073:SF0">
    <property type="entry name" value="BIOGENESIS OF LYSOSOME-RELATED ORGANELLES COMPLEX 1 SUBUNIT 1"/>
    <property type="match status" value="1"/>
</dbReference>
<protein>
    <recommendedName>
        <fullName evidence="2">Biogenesis of lysosome-related organelles complex 1 subunit 1</fullName>
    </recommendedName>
</protein>
<feature type="region of interest" description="Disordered" evidence="3">
    <location>
        <begin position="53"/>
        <end position="85"/>
    </location>
</feature>